<dbReference type="SUPFAM" id="SSF53254">
    <property type="entry name" value="Phosphoglycerate mutase-like"/>
    <property type="match status" value="1"/>
</dbReference>
<comment type="caution">
    <text evidence="1">The sequence shown here is derived from an EMBL/GenBank/DDBJ whole genome shotgun (WGS) entry which is preliminary data.</text>
</comment>
<evidence type="ECO:0000313" key="1">
    <source>
        <dbReference type="EMBL" id="ROU02616.1"/>
    </source>
</evidence>
<dbReference type="OrthoDB" id="9810154at2"/>
<keyword evidence="2" id="KW-1185">Reference proteome</keyword>
<accession>A0A3N2R5J8</accession>
<dbReference type="CDD" id="cd07067">
    <property type="entry name" value="HP_PGM_like"/>
    <property type="match status" value="1"/>
</dbReference>
<reference evidence="1 2" key="1">
    <citation type="submission" date="2018-10" db="EMBL/GenBank/DDBJ databases">
        <title>Histidinibacterium lentulum gen. nov., sp. nov., a marine bacterium from the culture broth of Picochlorum sp. 122.</title>
        <authorList>
            <person name="Wang G."/>
        </authorList>
    </citation>
    <scope>NUCLEOTIDE SEQUENCE [LARGE SCALE GENOMIC DNA]</scope>
    <source>
        <strain evidence="1 2">B17</strain>
    </source>
</reference>
<proteinExistence type="predicted"/>
<gene>
    <name evidence="1" type="ORF">EAT49_09840</name>
</gene>
<name>A0A3N2R5J8_9RHOB</name>
<dbReference type="RefSeq" id="WP_123642141.1">
    <property type="nucleotide sequence ID" value="NZ_ML119084.1"/>
</dbReference>
<dbReference type="EMBL" id="RDRB01000004">
    <property type="protein sequence ID" value="ROU02616.1"/>
    <property type="molecule type" value="Genomic_DNA"/>
</dbReference>
<dbReference type="InterPro" id="IPR013078">
    <property type="entry name" value="His_Pase_superF_clade-1"/>
</dbReference>
<sequence>MPRLILIRHAKSAWDDAAAEDHARVLNERGRRAAPALGDWLARRALVPGQALVSDAARTRETWALIAARLEGAPEAEVLPALYHASAEGMLQVLRDRGRAHAVAMVGHNPGIGEFAARLVAVRPDHPQFAIYPTGATTVIDLPARSWEKVGFGTGGVVDFVVPRELADERSR</sequence>
<dbReference type="AlphaFoldDB" id="A0A3N2R5J8"/>
<protein>
    <submittedName>
        <fullName evidence="1">Histidine phosphatase family protein</fullName>
    </submittedName>
</protein>
<dbReference type="Gene3D" id="3.40.50.1240">
    <property type="entry name" value="Phosphoglycerate mutase-like"/>
    <property type="match status" value="1"/>
</dbReference>
<dbReference type="InterPro" id="IPR029033">
    <property type="entry name" value="His_PPase_superfam"/>
</dbReference>
<dbReference type="SMART" id="SM00855">
    <property type="entry name" value="PGAM"/>
    <property type="match status" value="1"/>
</dbReference>
<dbReference type="Proteomes" id="UP000268016">
    <property type="component" value="Unassembled WGS sequence"/>
</dbReference>
<dbReference type="Pfam" id="PF00300">
    <property type="entry name" value="His_Phos_1"/>
    <property type="match status" value="1"/>
</dbReference>
<evidence type="ECO:0000313" key="2">
    <source>
        <dbReference type="Proteomes" id="UP000268016"/>
    </source>
</evidence>
<organism evidence="1 2">
    <name type="scientific">Histidinibacterium lentulum</name>
    <dbReference type="NCBI Taxonomy" id="2480588"/>
    <lineage>
        <taxon>Bacteria</taxon>
        <taxon>Pseudomonadati</taxon>
        <taxon>Pseudomonadota</taxon>
        <taxon>Alphaproteobacteria</taxon>
        <taxon>Rhodobacterales</taxon>
        <taxon>Paracoccaceae</taxon>
        <taxon>Histidinibacterium</taxon>
    </lineage>
</organism>
<dbReference type="PANTHER" id="PTHR47623:SF1">
    <property type="entry name" value="OS09G0287300 PROTEIN"/>
    <property type="match status" value="1"/>
</dbReference>
<dbReference type="PANTHER" id="PTHR47623">
    <property type="entry name" value="OS09G0287300 PROTEIN"/>
    <property type="match status" value="1"/>
</dbReference>